<name>A0ABW6BES4_9SPHI</name>
<dbReference type="CDD" id="cd12105">
    <property type="entry name" value="HmuY"/>
    <property type="match status" value="1"/>
</dbReference>
<dbReference type="EMBL" id="JBHUPB010000007">
    <property type="protein sequence ID" value="MFD2967797.1"/>
    <property type="molecule type" value="Genomic_DNA"/>
</dbReference>
<feature type="signal peptide" evidence="1">
    <location>
        <begin position="1"/>
        <end position="30"/>
    </location>
</feature>
<evidence type="ECO:0000256" key="1">
    <source>
        <dbReference type="SAM" id="SignalP"/>
    </source>
</evidence>
<keyword evidence="1" id="KW-0732">Signal</keyword>
<protein>
    <submittedName>
        <fullName evidence="2">HmuY family protein</fullName>
    </submittedName>
</protein>
<comment type="caution">
    <text evidence="2">The sequence shown here is derived from an EMBL/GenBank/DDBJ whole genome shotgun (WGS) entry which is preliminary data.</text>
</comment>
<evidence type="ECO:0000313" key="3">
    <source>
        <dbReference type="Proteomes" id="UP001597525"/>
    </source>
</evidence>
<evidence type="ECO:0000313" key="2">
    <source>
        <dbReference type="EMBL" id="MFD2967797.1"/>
    </source>
</evidence>
<gene>
    <name evidence="2" type="ORF">ACFS7Y_10380</name>
</gene>
<sequence length="286" mass="31531">MITKFKNNSLIFSFRIACCGLLLAPFVACSDKGETPEPEPILPELPAITVTSSGTYTVNNLPGDTTQTMSGQDVTSDGNFQTIYYSLEDGRAIPKEYAATDKWDIAFAGIYNSSIWANHGEVQFEDGSKGPGFGSTGRGGLHLVVDSEVDSKYYDSNTHKPKVLPIPFSYLDEAYNKIAEVPAAAQAKLLSNGYLNLDHFLGSGDGYAFYDFYGTMYPGNAKKSHVVYNMARPIIIKTAKGNWAKVIIYSFYKNKPEDPDRDDKAPFISFKYTILKDKSTDFSTAE</sequence>
<reference evidence="3" key="1">
    <citation type="journal article" date="2019" name="Int. J. Syst. Evol. Microbiol.">
        <title>The Global Catalogue of Microorganisms (GCM) 10K type strain sequencing project: providing services to taxonomists for standard genome sequencing and annotation.</title>
        <authorList>
            <consortium name="The Broad Institute Genomics Platform"/>
            <consortium name="The Broad Institute Genome Sequencing Center for Infectious Disease"/>
            <person name="Wu L."/>
            <person name="Ma J."/>
        </authorList>
    </citation>
    <scope>NUCLEOTIDE SEQUENCE [LARGE SCALE GENOMIC DNA]</scope>
    <source>
        <strain evidence="3">KCTC 22814</strain>
    </source>
</reference>
<dbReference type="RefSeq" id="WP_320183073.1">
    <property type="nucleotide sequence ID" value="NZ_CP138332.1"/>
</dbReference>
<organism evidence="2 3">
    <name type="scientific">Sphingobacterium bambusae</name>
    <dbReference type="NCBI Taxonomy" id="662858"/>
    <lineage>
        <taxon>Bacteria</taxon>
        <taxon>Pseudomonadati</taxon>
        <taxon>Bacteroidota</taxon>
        <taxon>Sphingobacteriia</taxon>
        <taxon>Sphingobacteriales</taxon>
        <taxon>Sphingobacteriaceae</taxon>
        <taxon>Sphingobacterium</taxon>
    </lineage>
</organism>
<proteinExistence type="predicted"/>
<dbReference type="Proteomes" id="UP001597525">
    <property type="component" value="Unassembled WGS sequence"/>
</dbReference>
<accession>A0ABW6BES4</accession>
<feature type="chain" id="PRO_5046482188" evidence="1">
    <location>
        <begin position="31"/>
        <end position="286"/>
    </location>
</feature>
<dbReference type="InterPro" id="IPR025921">
    <property type="entry name" value="HmuY"/>
</dbReference>
<keyword evidence="3" id="KW-1185">Reference proteome</keyword>